<keyword evidence="3" id="KW-1185">Reference proteome</keyword>
<gene>
    <name evidence="2" type="ORF">RASY3_02090</name>
</gene>
<feature type="chain" id="PRO_5001464683" evidence="1">
    <location>
        <begin position="21"/>
        <end position="278"/>
    </location>
</feature>
<accession>A0A011UK60</accession>
<dbReference type="PATRIC" id="fig|1341156.4.peg.141"/>
<dbReference type="EMBL" id="JEOB01000001">
    <property type="protein sequence ID" value="EXM40984.1"/>
    <property type="molecule type" value="Genomic_DNA"/>
</dbReference>
<name>A0A011UK60_RUMAL</name>
<evidence type="ECO:0000313" key="2">
    <source>
        <dbReference type="EMBL" id="EXM40984.1"/>
    </source>
</evidence>
<protein>
    <submittedName>
        <fullName evidence="2">Uncharacterized protein</fullName>
    </submittedName>
</protein>
<feature type="signal peptide" evidence="1">
    <location>
        <begin position="1"/>
        <end position="20"/>
    </location>
</feature>
<dbReference type="OrthoDB" id="1819145at2"/>
<evidence type="ECO:0000256" key="1">
    <source>
        <dbReference type="SAM" id="SignalP"/>
    </source>
</evidence>
<evidence type="ECO:0000313" key="3">
    <source>
        <dbReference type="Proteomes" id="UP000021369"/>
    </source>
</evidence>
<organism evidence="2 3">
    <name type="scientific">Ruminococcus albus SY3</name>
    <dbReference type="NCBI Taxonomy" id="1341156"/>
    <lineage>
        <taxon>Bacteria</taxon>
        <taxon>Bacillati</taxon>
        <taxon>Bacillota</taxon>
        <taxon>Clostridia</taxon>
        <taxon>Eubacteriales</taxon>
        <taxon>Oscillospiraceae</taxon>
        <taxon>Ruminococcus</taxon>
    </lineage>
</organism>
<dbReference type="RefSeq" id="WP_037284727.1">
    <property type="nucleotide sequence ID" value="NZ_JEOB01000001.1"/>
</dbReference>
<sequence length="278" mass="31870">MKKIIAISAAAVCLIGGIFAISAVSAHKSLDKITKGESAIYSDEDFDAVTDLLKENMNGLFMDVKNCSYLGDSKSSEEFYKREAMMTHFKNTREIAAYDDIECMTYQIQGRYSVNPRLLYAVMTTEGISEIFKTKEYTCLCARINNENWDFVSLFGNDEDYHYSFAYKLNSGDSKKYDSRDITFAIDDLANEVLENEEYKNYCVVYVKYAGDEFASKEVLNELNNESGKNYTDCMKIYADVYSSENKTILTDTEWYIARKGDKNWEIIKYDTSADNNK</sequence>
<dbReference type="Proteomes" id="UP000021369">
    <property type="component" value="Unassembled WGS sequence"/>
</dbReference>
<reference evidence="2 3" key="1">
    <citation type="submission" date="2013-06" db="EMBL/GenBank/DDBJ databases">
        <title>Rumen cellulosomics: divergent fiber-degrading strategies revealed by comparative genome-wide analysis of six Ruminococcal strains.</title>
        <authorList>
            <person name="Dassa B."/>
            <person name="Borovok I."/>
            <person name="Lamed R."/>
            <person name="Flint H."/>
            <person name="Yeoman C.J."/>
            <person name="White B."/>
            <person name="Bayer E.A."/>
        </authorList>
    </citation>
    <scope>NUCLEOTIDE SEQUENCE [LARGE SCALE GENOMIC DNA]</scope>
    <source>
        <strain evidence="2 3">SY3</strain>
    </source>
</reference>
<dbReference type="AlphaFoldDB" id="A0A011UK60"/>
<comment type="caution">
    <text evidence="2">The sequence shown here is derived from an EMBL/GenBank/DDBJ whole genome shotgun (WGS) entry which is preliminary data.</text>
</comment>
<proteinExistence type="predicted"/>
<keyword evidence="1" id="KW-0732">Signal</keyword>